<proteinExistence type="predicted"/>
<dbReference type="InterPro" id="IPR024747">
    <property type="entry name" value="Pyridox_Oxase-rel"/>
</dbReference>
<evidence type="ECO:0000313" key="2">
    <source>
        <dbReference type="Proteomes" id="UP000283387"/>
    </source>
</evidence>
<evidence type="ECO:0008006" key="3">
    <source>
        <dbReference type="Google" id="ProtNLM"/>
    </source>
</evidence>
<dbReference type="Pfam" id="PF12900">
    <property type="entry name" value="Pyridox_ox_2"/>
    <property type="match status" value="1"/>
</dbReference>
<dbReference type="Gene3D" id="2.30.110.10">
    <property type="entry name" value="Electron Transport, Fmn-binding Protein, Chain A"/>
    <property type="match status" value="1"/>
</dbReference>
<dbReference type="Proteomes" id="UP000283387">
    <property type="component" value="Unassembled WGS sequence"/>
</dbReference>
<protein>
    <recommendedName>
        <fullName evidence="3">Nitroimidazol reductase NimA-like FMN-containing flavoprotein (Pyridoxamine 5'-phosphate oxidase superfamily)</fullName>
    </recommendedName>
</protein>
<reference evidence="1 2" key="1">
    <citation type="submission" date="2018-09" db="EMBL/GenBank/DDBJ databases">
        <title>Genomic Encyclopedia of Archaeal and Bacterial Type Strains, Phase II (KMG-II): from individual species to whole genera.</title>
        <authorList>
            <person name="Goeker M."/>
        </authorList>
    </citation>
    <scope>NUCLEOTIDE SEQUENCE [LARGE SCALE GENOMIC DNA]</scope>
    <source>
        <strain evidence="1 2">DSM 27148</strain>
    </source>
</reference>
<dbReference type="InterPro" id="IPR012349">
    <property type="entry name" value="Split_barrel_FMN-bd"/>
</dbReference>
<accession>A0A419W9M0</accession>
<dbReference type="RefSeq" id="WP_120273347.1">
    <property type="nucleotide sequence ID" value="NZ_RAPN01000001.1"/>
</dbReference>
<dbReference type="PANTHER" id="PTHR34071">
    <property type="entry name" value="5-NITROIMIDAZOLE ANTIBIOTICS RESISTANCE PROTEIN, NIMA-FAMILY-RELATED PROTEIN-RELATED"/>
    <property type="match status" value="1"/>
</dbReference>
<gene>
    <name evidence="1" type="ORF">BC643_2472</name>
</gene>
<comment type="caution">
    <text evidence="1">The sequence shown here is derived from an EMBL/GenBank/DDBJ whole genome shotgun (WGS) entry which is preliminary data.</text>
</comment>
<evidence type="ECO:0000313" key="1">
    <source>
        <dbReference type="EMBL" id="RKD92102.1"/>
    </source>
</evidence>
<organism evidence="1 2">
    <name type="scientific">Mangrovibacterium diazotrophicum</name>
    <dbReference type="NCBI Taxonomy" id="1261403"/>
    <lineage>
        <taxon>Bacteria</taxon>
        <taxon>Pseudomonadati</taxon>
        <taxon>Bacteroidota</taxon>
        <taxon>Bacteroidia</taxon>
        <taxon>Marinilabiliales</taxon>
        <taxon>Prolixibacteraceae</taxon>
        <taxon>Mangrovibacterium</taxon>
    </lineage>
</organism>
<dbReference type="SUPFAM" id="SSF50475">
    <property type="entry name" value="FMN-binding split barrel"/>
    <property type="match status" value="1"/>
</dbReference>
<dbReference type="AlphaFoldDB" id="A0A419W9M0"/>
<dbReference type="PANTHER" id="PTHR34071:SF2">
    <property type="entry name" value="FLAVIN-NUCLEOTIDE-BINDING PROTEIN"/>
    <property type="match status" value="1"/>
</dbReference>
<dbReference type="EMBL" id="RAPN01000001">
    <property type="protein sequence ID" value="RKD92102.1"/>
    <property type="molecule type" value="Genomic_DNA"/>
</dbReference>
<sequence>MRTLFIENREEIDAVIRACKTCYVAMSDEGMPYVLPLNFGYDGETVILHSAQHGRMWETVKKNPKICINWTLGEDLAWQDVRVGCSYRVKSKSVLVEGTIEFIDDFDEKVACLEKTMCQYSDREFKFSKPSVENVGIMKVHIDKIVAKEFGAKAVTPWNQNKE</sequence>
<keyword evidence="2" id="KW-1185">Reference proteome</keyword>
<name>A0A419W9M0_9BACT</name>
<dbReference type="OrthoDB" id="9794935at2"/>